<dbReference type="Proteomes" id="UP000192939">
    <property type="component" value="Unassembled WGS sequence"/>
</dbReference>
<sequence length="58" mass="6789">MNVFVKPSVLNLPEHVAREQKCERRSARCYPWVGYHMLCLRQGEPLQARNARSVSFKT</sequence>
<evidence type="ECO:0000313" key="1">
    <source>
        <dbReference type="EMBL" id="SMF41286.1"/>
    </source>
</evidence>
<feature type="non-terminal residue" evidence="1">
    <location>
        <position position="58"/>
    </location>
</feature>
<protein>
    <submittedName>
        <fullName evidence="1">Uncharacterized protein</fullName>
    </submittedName>
</protein>
<gene>
    <name evidence="1" type="ORF">SAMN02744124_02902</name>
</gene>
<evidence type="ECO:0000313" key="2">
    <source>
        <dbReference type="Proteomes" id="UP000192939"/>
    </source>
</evidence>
<organism evidence="1 2">
    <name type="scientific">Paenibacillus barengoltzii J12</name>
    <dbReference type="NCBI Taxonomy" id="935846"/>
    <lineage>
        <taxon>Bacteria</taxon>
        <taxon>Bacillati</taxon>
        <taxon>Bacillota</taxon>
        <taxon>Bacilli</taxon>
        <taxon>Bacillales</taxon>
        <taxon>Paenibacillaceae</taxon>
        <taxon>Paenibacillus</taxon>
    </lineage>
</organism>
<keyword evidence="2" id="KW-1185">Reference proteome</keyword>
<name>A0ABY1LZJ1_9BACL</name>
<accession>A0ABY1LZJ1</accession>
<proteinExistence type="predicted"/>
<comment type="caution">
    <text evidence="1">The sequence shown here is derived from an EMBL/GenBank/DDBJ whole genome shotgun (WGS) entry which is preliminary data.</text>
</comment>
<dbReference type="EMBL" id="FXAE01000032">
    <property type="protein sequence ID" value="SMF41286.1"/>
    <property type="molecule type" value="Genomic_DNA"/>
</dbReference>
<reference evidence="1 2" key="1">
    <citation type="submission" date="2017-04" db="EMBL/GenBank/DDBJ databases">
        <authorList>
            <person name="Varghese N."/>
            <person name="Submissions S."/>
        </authorList>
    </citation>
    <scope>NUCLEOTIDE SEQUENCE [LARGE SCALE GENOMIC DNA]</scope>
    <source>
        <strain evidence="1 2">J12</strain>
    </source>
</reference>